<evidence type="ECO:0000313" key="3">
    <source>
        <dbReference type="EMBL" id="MEK0307079.1"/>
    </source>
</evidence>
<feature type="transmembrane region" description="Helical" evidence="1">
    <location>
        <begin position="12"/>
        <end position="38"/>
    </location>
</feature>
<keyword evidence="4" id="KW-1185">Reference proteome</keyword>
<feature type="transmembrane region" description="Helical" evidence="1">
    <location>
        <begin position="175"/>
        <end position="192"/>
    </location>
</feature>
<feature type="transmembrane region" description="Helical" evidence="1">
    <location>
        <begin position="244"/>
        <end position="266"/>
    </location>
</feature>
<feature type="transmembrane region" description="Helical" evidence="1">
    <location>
        <begin position="58"/>
        <end position="79"/>
    </location>
</feature>
<proteinExistence type="predicted"/>
<keyword evidence="1" id="KW-1133">Transmembrane helix</keyword>
<dbReference type="InterPro" id="IPR052710">
    <property type="entry name" value="CAAX_protease"/>
</dbReference>
<feature type="transmembrane region" description="Helical" evidence="1">
    <location>
        <begin position="100"/>
        <end position="119"/>
    </location>
</feature>
<reference evidence="3 4" key="1">
    <citation type="submission" date="2024-02" db="EMBL/GenBank/DDBJ databases">
        <title>Bifidobacterium honeyensis sp. nov., isolated from the comb honey.</title>
        <authorList>
            <person name="Liu W."/>
            <person name="Li Y."/>
        </authorList>
    </citation>
    <scope>NUCLEOTIDE SEQUENCE [LARGE SCALE GENOMIC DNA]</scope>
    <source>
        <strain evidence="3 4">IMAU50988</strain>
    </source>
</reference>
<name>A0ABU8ZPD5_9BIFI</name>
<gene>
    <name evidence="3" type="ORF">V8P97_06350</name>
</gene>
<organism evidence="3 4">
    <name type="scientific">Bifidobacterium favimelis</name>
    <dbReference type="NCBI Taxonomy" id="3122979"/>
    <lineage>
        <taxon>Bacteria</taxon>
        <taxon>Bacillati</taxon>
        <taxon>Actinomycetota</taxon>
        <taxon>Actinomycetes</taxon>
        <taxon>Bifidobacteriales</taxon>
        <taxon>Bifidobacteriaceae</taxon>
        <taxon>Bifidobacterium</taxon>
    </lineage>
</organism>
<keyword evidence="1" id="KW-0472">Membrane</keyword>
<sequence length="314" mass="34011">MSGSAGGVWHAVNGMAGLASLYVGLETLIAFLGARIFLPRLFPGMSKVELDARYGDMLTVGAVLISFLVVLIVRWPVIVGRDLQGDDHVRWSAGRRMTPLVFVICLAFLVLAQVAATFFQDGVDSLAGRLGLHASPSSDGTGPSSLLMLFYAVVMGPLVEEVVFRGVIMNRLRRYGRVFAIVTSAVLFGFMHESLAQGLFGMLTGLMMGYVAMEHGLVWSLALHMVNNLVFSDLPSTYLPLLPAPLRLVLLLAAFLVFLTGLAGLVGHGRVILTYCRTYRAVKGVYASWLSPWFLVFCLGCLVLAVGEYLPGLH</sequence>
<keyword evidence="1" id="KW-0812">Transmembrane</keyword>
<dbReference type="EMBL" id="JBANBB010000001">
    <property type="protein sequence ID" value="MEK0307079.1"/>
    <property type="molecule type" value="Genomic_DNA"/>
</dbReference>
<dbReference type="RefSeq" id="WP_340469656.1">
    <property type="nucleotide sequence ID" value="NZ_JBANBB010000001.1"/>
</dbReference>
<dbReference type="InterPro" id="IPR003675">
    <property type="entry name" value="Rce1/LyrA-like_dom"/>
</dbReference>
<dbReference type="Pfam" id="PF02517">
    <property type="entry name" value="Rce1-like"/>
    <property type="match status" value="1"/>
</dbReference>
<protein>
    <submittedName>
        <fullName evidence="3">Type II CAAX endopeptidase family protein</fullName>
    </submittedName>
</protein>
<dbReference type="Proteomes" id="UP001373159">
    <property type="component" value="Unassembled WGS sequence"/>
</dbReference>
<evidence type="ECO:0000259" key="2">
    <source>
        <dbReference type="Pfam" id="PF02517"/>
    </source>
</evidence>
<evidence type="ECO:0000256" key="1">
    <source>
        <dbReference type="SAM" id="Phobius"/>
    </source>
</evidence>
<dbReference type="PANTHER" id="PTHR36435">
    <property type="entry name" value="SLR1288 PROTEIN"/>
    <property type="match status" value="1"/>
</dbReference>
<feature type="domain" description="CAAX prenyl protease 2/Lysostaphin resistance protein A-like" evidence="2">
    <location>
        <begin position="144"/>
        <end position="230"/>
    </location>
</feature>
<dbReference type="PANTHER" id="PTHR36435:SF1">
    <property type="entry name" value="CAAX AMINO TERMINAL PROTEASE FAMILY PROTEIN"/>
    <property type="match status" value="1"/>
</dbReference>
<evidence type="ECO:0000313" key="4">
    <source>
        <dbReference type="Proteomes" id="UP001373159"/>
    </source>
</evidence>
<feature type="transmembrane region" description="Helical" evidence="1">
    <location>
        <begin position="145"/>
        <end position="163"/>
    </location>
</feature>
<accession>A0ABU8ZPD5</accession>
<comment type="caution">
    <text evidence="3">The sequence shown here is derived from an EMBL/GenBank/DDBJ whole genome shotgun (WGS) entry which is preliminary data.</text>
</comment>
<feature type="transmembrane region" description="Helical" evidence="1">
    <location>
        <begin position="286"/>
        <end position="310"/>
    </location>
</feature>